<dbReference type="Gene3D" id="3.90.226.10">
    <property type="entry name" value="2-enoyl-CoA Hydratase, Chain A, domain 1"/>
    <property type="match status" value="1"/>
</dbReference>
<dbReference type="Pfam" id="PF00378">
    <property type="entry name" value="ECH_1"/>
    <property type="match status" value="1"/>
</dbReference>
<protein>
    <submittedName>
        <fullName evidence="3">Enoyl-CoA hydratase</fullName>
    </submittedName>
</protein>
<keyword evidence="4" id="KW-1185">Reference proteome</keyword>
<dbReference type="Proteomes" id="UP000515847">
    <property type="component" value="Chromosome"/>
</dbReference>
<dbReference type="InterPro" id="IPR014748">
    <property type="entry name" value="Enoyl-CoA_hydra_C"/>
</dbReference>
<keyword evidence="2" id="KW-0812">Transmembrane</keyword>
<dbReference type="AlphaFoldDB" id="A0A7G6DYW1"/>
<dbReference type="PANTHER" id="PTHR43459">
    <property type="entry name" value="ENOYL-COA HYDRATASE"/>
    <property type="match status" value="1"/>
</dbReference>
<keyword evidence="2" id="KW-1133">Transmembrane helix</keyword>
<feature type="transmembrane region" description="Helical" evidence="2">
    <location>
        <begin position="24"/>
        <end position="51"/>
    </location>
</feature>
<keyword evidence="2" id="KW-0472">Membrane</keyword>
<name>A0A7G6DYW1_THEFR</name>
<reference evidence="3 4" key="1">
    <citation type="journal article" date="2019" name="Front. Microbiol.">
        <title>Thermoanaerosceptrum fracticalcis gen. nov. sp. nov., a Novel Fumarate-Fermenting Microorganism From a Deep Fractured Carbonate Aquifer of the US Great Basin.</title>
        <authorList>
            <person name="Hamilton-Brehm S.D."/>
            <person name="Stewart L.E."/>
            <person name="Zavarin M."/>
            <person name="Caldwell M."/>
            <person name="Lawson P.A."/>
            <person name="Onstott T.C."/>
            <person name="Grzymski J."/>
            <person name="Neveux I."/>
            <person name="Lollar B.S."/>
            <person name="Russell C.E."/>
            <person name="Moser D.P."/>
        </authorList>
    </citation>
    <scope>NUCLEOTIDE SEQUENCE [LARGE SCALE GENOMIC DNA]</scope>
    <source>
        <strain evidence="3 4">DRI-13</strain>
    </source>
</reference>
<evidence type="ECO:0000256" key="2">
    <source>
        <dbReference type="SAM" id="Phobius"/>
    </source>
</evidence>
<evidence type="ECO:0000256" key="1">
    <source>
        <dbReference type="ARBA" id="ARBA00005254"/>
    </source>
</evidence>
<sequence>MGLIFSGHEWPAFYFGRCNNCTKAMVICAIIALIICRFLGFMALLHWHYICNIRKLNFKKRGEFMDFKKIKFSIFEGIASILLNSPQNLNALDGAMLDDLTAVLDLCADDEKVKVVVISAEGESFSAGGDIRMMLKGLEGNMSDLYGGVRKVGSAALRIRNLRKPVIASVKGAAAGAGFNLALLCDFRVAADNAKFIQAFVNIGLVPDMGGTFLLTRMLGAARATELIMTGRPVTAQEALSLGLVNRVVTLEELDKATMELAQKLCALPGVALGNMKALINRAVFQGLENSLDNEWEYQVQCSRTEDFKEGITAFAQKRKPVFKGK</sequence>
<proteinExistence type="inferred from homology"/>
<comment type="similarity">
    <text evidence="1">Belongs to the enoyl-CoA hydratase/isomerase family.</text>
</comment>
<dbReference type="SUPFAM" id="SSF52096">
    <property type="entry name" value="ClpP/crotonase"/>
    <property type="match status" value="1"/>
</dbReference>
<gene>
    <name evidence="3" type="ORF">BR63_00960</name>
</gene>
<dbReference type="Gene3D" id="1.10.12.10">
    <property type="entry name" value="Lyase 2-enoyl-coa Hydratase, Chain A, domain 2"/>
    <property type="match status" value="1"/>
</dbReference>
<dbReference type="KEGG" id="tfr:BR63_00960"/>
<evidence type="ECO:0000313" key="4">
    <source>
        <dbReference type="Proteomes" id="UP000515847"/>
    </source>
</evidence>
<dbReference type="EMBL" id="CP045798">
    <property type="protein sequence ID" value="QNB45015.1"/>
    <property type="molecule type" value="Genomic_DNA"/>
</dbReference>
<accession>A0A7G6DYW1</accession>
<organism evidence="3 4">
    <name type="scientific">Thermanaerosceptrum fracticalcis</name>
    <dbReference type="NCBI Taxonomy" id="1712410"/>
    <lineage>
        <taxon>Bacteria</taxon>
        <taxon>Bacillati</taxon>
        <taxon>Bacillota</taxon>
        <taxon>Clostridia</taxon>
        <taxon>Eubacteriales</taxon>
        <taxon>Peptococcaceae</taxon>
        <taxon>Thermanaerosceptrum</taxon>
    </lineage>
</organism>
<dbReference type="InterPro" id="IPR001753">
    <property type="entry name" value="Enoyl-CoA_hydra/iso"/>
</dbReference>
<dbReference type="GO" id="GO:0003824">
    <property type="term" value="F:catalytic activity"/>
    <property type="evidence" value="ECO:0007669"/>
    <property type="project" value="UniProtKB-ARBA"/>
</dbReference>
<dbReference type="CDD" id="cd06558">
    <property type="entry name" value="crotonase-like"/>
    <property type="match status" value="1"/>
</dbReference>
<evidence type="ECO:0000313" key="3">
    <source>
        <dbReference type="EMBL" id="QNB45015.1"/>
    </source>
</evidence>
<dbReference type="PANTHER" id="PTHR43459:SF1">
    <property type="entry name" value="EG:BACN32G11.4 PROTEIN"/>
    <property type="match status" value="1"/>
</dbReference>
<dbReference type="InterPro" id="IPR029045">
    <property type="entry name" value="ClpP/crotonase-like_dom_sf"/>
</dbReference>